<keyword evidence="6" id="KW-1185">Reference proteome</keyword>
<dbReference type="PANTHER" id="PTHR30146">
    <property type="entry name" value="LACI-RELATED TRANSCRIPTIONAL REPRESSOR"/>
    <property type="match status" value="1"/>
</dbReference>
<keyword evidence="1" id="KW-0805">Transcription regulation</keyword>
<dbReference type="Pfam" id="PF13377">
    <property type="entry name" value="Peripla_BP_3"/>
    <property type="match status" value="1"/>
</dbReference>
<protein>
    <submittedName>
        <fullName evidence="5">LacI family DNA-binding transcriptional regulator</fullName>
    </submittedName>
</protein>
<dbReference type="SUPFAM" id="SSF53822">
    <property type="entry name" value="Periplasmic binding protein-like I"/>
    <property type="match status" value="1"/>
</dbReference>
<dbReference type="InterPro" id="IPR046335">
    <property type="entry name" value="LacI/GalR-like_sensor"/>
</dbReference>
<gene>
    <name evidence="5" type="ORF">MJA45_02895</name>
</gene>
<dbReference type="InterPro" id="IPR010982">
    <property type="entry name" value="Lambda_DNA-bd_dom_sf"/>
</dbReference>
<dbReference type="Proteomes" id="UP001305702">
    <property type="component" value="Chromosome"/>
</dbReference>
<dbReference type="RefSeq" id="WP_315605801.1">
    <property type="nucleotide sequence ID" value="NZ_CP130318.1"/>
</dbReference>
<reference evidence="5 6" key="1">
    <citation type="submission" date="2022-02" db="EMBL/GenBank/DDBJ databases">
        <title>Paenibacillus sp. MBLB1776 Whole Genome Shotgun Sequencing.</title>
        <authorList>
            <person name="Hwang C.Y."/>
            <person name="Cho E.-S."/>
            <person name="Seo M.-J."/>
        </authorList>
    </citation>
    <scope>NUCLEOTIDE SEQUENCE [LARGE SCALE GENOMIC DNA]</scope>
    <source>
        <strain evidence="5 6">MBLB1776</strain>
    </source>
</reference>
<evidence type="ECO:0000256" key="3">
    <source>
        <dbReference type="ARBA" id="ARBA00023163"/>
    </source>
</evidence>
<sequence>MANIKDIAKHLGISVSTVSRAMNDHPDVSEETKSNVMQAVRALNYRPNALAKGLIQKKTFTIGLMIPDIADPFFSELGDAVESKLFEHGYQVIYGNTKRNPAKEKQFLMTAMERQYDGLILTPDHLDEEFVDLLTNLPMPAVFLRRRTPPGLSMPFIDVDHHRAALDAMDHLIGLGHRHIGFIGMPDNSFIGNERLRGYRERMELSRLPCDPTHVETGGRSIRDGREAMERLYARHSELTAVFAANDLLGIGALEWLARRQIPVPQRVSVIGFDNLNLAELHWIQLTTMEQPRPRMGSRAAELLLRMMEDKALNPEPELFDTKLIIRGSCASASGNA</sequence>
<dbReference type="PANTHER" id="PTHR30146:SF109">
    <property type="entry name" value="HTH-TYPE TRANSCRIPTIONAL REGULATOR GALS"/>
    <property type="match status" value="1"/>
</dbReference>
<accession>A0AA96LDJ4</accession>
<evidence type="ECO:0000313" key="5">
    <source>
        <dbReference type="EMBL" id="WNQ12024.1"/>
    </source>
</evidence>
<dbReference type="Gene3D" id="1.10.260.40">
    <property type="entry name" value="lambda repressor-like DNA-binding domains"/>
    <property type="match status" value="1"/>
</dbReference>
<dbReference type="InterPro" id="IPR028082">
    <property type="entry name" value="Peripla_BP_I"/>
</dbReference>
<evidence type="ECO:0000259" key="4">
    <source>
        <dbReference type="PROSITE" id="PS50932"/>
    </source>
</evidence>
<dbReference type="KEGG" id="paun:MJA45_02895"/>
<name>A0AA96LDJ4_9BACL</name>
<dbReference type="CDD" id="cd06267">
    <property type="entry name" value="PBP1_LacI_sugar_binding-like"/>
    <property type="match status" value="1"/>
</dbReference>
<evidence type="ECO:0000256" key="2">
    <source>
        <dbReference type="ARBA" id="ARBA00023125"/>
    </source>
</evidence>
<organism evidence="5 6">
    <name type="scientific">Paenibacillus aurantius</name>
    <dbReference type="NCBI Taxonomy" id="2918900"/>
    <lineage>
        <taxon>Bacteria</taxon>
        <taxon>Bacillati</taxon>
        <taxon>Bacillota</taxon>
        <taxon>Bacilli</taxon>
        <taxon>Bacillales</taxon>
        <taxon>Paenibacillaceae</taxon>
        <taxon>Paenibacillus</taxon>
    </lineage>
</organism>
<feature type="domain" description="HTH lacI-type" evidence="4">
    <location>
        <begin position="2"/>
        <end position="56"/>
    </location>
</feature>
<dbReference type="Pfam" id="PF00356">
    <property type="entry name" value="LacI"/>
    <property type="match status" value="1"/>
</dbReference>
<proteinExistence type="predicted"/>
<dbReference type="PROSITE" id="PS50932">
    <property type="entry name" value="HTH_LACI_2"/>
    <property type="match status" value="1"/>
</dbReference>
<dbReference type="CDD" id="cd01392">
    <property type="entry name" value="HTH_LacI"/>
    <property type="match status" value="1"/>
</dbReference>
<dbReference type="SUPFAM" id="SSF47413">
    <property type="entry name" value="lambda repressor-like DNA-binding domains"/>
    <property type="match status" value="1"/>
</dbReference>
<dbReference type="AlphaFoldDB" id="A0AA96LDJ4"/>
<dbReference type="EMBL" id="CP130318">
    <property type="protein sequence ID" value="WNQ12024.1"/>
    <property type="molecule type" value="Genomic_DNA"/>
</dbReference>
<dbReference type="Gene3D" id="3.40.50.2300">
    <property type="match status" value="2"/>
</dbReference>
<dbReference type="GO" id="GO:0003700">
    <property type="term" value="F:DNA-binding transcription factor activity"/>
    <property type="evidence" value="ECO:0007669"/>
    <property type="project" value="TreeGrafter"/>
</dbReference>
<dbReference type="InterPro" id="IPR000843">
    <property type="entry name" value="HTH_LacI"/>
</dbReference>
<evidence type="ECO:0000256" key="1">
    <source>
        <dbReference type="ARBA" id="ARBA00023015"/>
    </source>
</evidence>
<dbReference type="SMART" id="SM00354">
    <property type="entry name" value="HTH_LACI"/>
    <property type="match status" value="1"/>
</dbReference>
<evidence type="ECO:0000313" key="6">
    <source>
        <dbReference type="Proteomes" id="UP001305702"/>
    </source>
</evidence>
<dbReference type="GO" id="GO:0000976">
    <property type="term" value="F:transcription cis-regulatory region binding"/>
    <property type="evidence" value="ECO:0007669"/>
    <property type="project" value="TreeGrafter"/>
</dbReference>
<keyword evidence="2 5" id="KW-0238">DNA-binding</keyword>
<keyword evidence="3" id="KW-0804">Transcription</keyword>